<evidence type="ECO:0000256" key="11">
    <source>
        <dbReference type="ARBA" id="ARBA00023002"/>
    </source>
</evidence>
<dbReference type="SUPFAM" id="SSF46977">
    <property type="entry name" value="Succinate dehydrogenase/fumarate reductase flavoprotein C-terminal domain"/>
    <property type="match status" value="1"/>
</dbReference>
<keyword evidence="15" id="KW-0816">Tricarboxylic acid cycle</keyword>
<comment type="subcellular location">
    <subcellularLocation>
        <location evidence="2">Membrane</location>
        <topology evidence="2">Peripheral membrane protein</topology>
    </subcellularLocation>
</comment>
<dbReference type="SUPFAM" id="SSF51905">
    <property type="entry name" value="FAD/NAD(P)-binding domain"/>
    <property type="match status" value="1"/>
</dbReference>
<organism evidence="18 19">
    <name type="scientific">Rhodococcus antarcticus</name>
    <dbReference type="NCBI Taxonomy" id="2987751"/>
    <lineage>
        <taxon>Bacteria</taxon>
        <taxon>Bacillati</taxon>
        <taxon>Actinomycetota</taxon>
        <taxon>Actinomycetes</taxon>
        <taxon>Mycobacteriales</taxon>
        <taxon>Nocardiaceae</taxon>
        <taxon>Rhodococcus</taxon>
    </lineage>
</organism>
<dbReference type="PROSITE" id="PS00504">
    <property type="entry name" value="FRD_SDH_FAD_BINDING"/>
    <property type="match status" value="1"/>
</dbReference>
<name>A0ABY6P2B9_9NOCA</name>
<evidence type="ECO:0000256" key="1">
    <source>
        <dbReference type="ARBA" id="ARBA00001974"/>
    </source>
</evidence>
<keyword evidence="8 15" id="KW-0285">Flavoprotein</keyword>
<keyword evidence="7 15" id="KW-0813">Transport</keyword>
<dbReference type="Gene3D" id="1.20.58.100">
    <property type="entry name" value="Fumarate reductase/succinate dehydrogenase flavoprotein-like, C-terminal domain"/>
    <property type="match status" value="1"/>
</dbReference>
<evidence type="ECO:0000256" key="2">
    <source>
        <dbReference type="ARBA" id="ARBA00004170"/>
    </source>
</evidence>
<dbReference type="NCBIfam" id="TIGR01816">
    <property type="entry name" value="sdhA_forward"/>
    <property type="match status" value="1"/>
</dbReference>
<evidence type="ECO:0000256" key="15">
    <source>
        <dbReference type="RuleBase" id="RU362051"/>
    </source>
</evidence>
<dbReference type="PANTHER" id="PTHR11632:SF51">
    <property type="entry name" value="SUCCINATE DEHYDROGENASE [UBIQUINONE] FLAVOPROTEIN SUBUNIT, MITOCHONDRIAL"/>
    <property type="match status" value="1"/>
</dbReference>
<evidence type="ECO:0000256" key="3">
    <source>
        <dbReference type="ARBA" id="ARBA00004894"/>
    </source>
</evidence>
<dbReference type="PIRSF" id="PIRSF000171">
    <property type="entry name" value="SDHA_APRA_LASPO"/>
    <property type="match status" value="1"/>
</dbReference>
<keyword evidence="11 15" id="KW-0560">Oxidoreductase</keyword>
<feature type="domain" description="Fumarate reductase/succinate dehydrogenase flavoprotein-like C-terminal" evidence="17">
    <location>
        <begin position="454"/>
        <end position="583"/>
    </location>
</feature>
<dbReference type="PRINTS" id="PR00368">
    <property type="entry name" value="FADPNR"/>
</dbReference>
<gene>
    <name evidence="18" type="primary">sdhA</name>
    <name evidence="18" type="ORF">RHODO2019_02785</name>
</gene>
<evidence type="ECO:0000313" key="19">
    <source>
        <dbReference type="Proteomes" id="UP001164965"/>
    </source>
</evidence>
<dbReference type="InterPro" id="IPR003953">
    <property type="entry name" value="FAD-dep_OxRdtase_2_FAD-bd"/>
</dbReference>
<proteinExistence type="inferred from homology"/>
<protein>
    <recommendedName>
        <fullName evidence="6 14">Succinate dehydrogenase flavoprotein subunit</fullName>
        <ecNumber evidence="5 15">1.3.5.1</ecNumber>
    </recommendedName>
</protein>
<evidence type="ECO:0000256" key="8">
    <source>
        <dbReference type="ARBA" id="ARBA00022630"/>
    </source>
</evidence>
<feature type="domain" description="FAD-dependent oxidoreductase 2 FAD-binding" evidence="16">
    <location>
        <begin position="7"/>
        <end position="400"/>
    </location>
</feature>
<evidence type="ECO:0000259" key="17">
    <source>
        <dbReference type="Pfam" id="PF02910"/>
    </source>
</evidence>
<dbReference type="Pfam" id="PF02910">
    <property type="entry name" value="Succ_DH_flav_C"/>
    <property type="match status" value="1"/>
</dbReference>
<dbReference type="Gene3D" id="3.90.700.10">
    <property type="entry name" value="Succinate dehydrogenase/fumarate reductase flavoprotein, catalytic domain"/>
    <property type="match status" value="1"/>
</dbReference>
<comment type="catalytic activity">
    <reaction evidence="13 15">
        <text>a quinone + succinate = fumarate + a quinol</text>
        <dbReference type="Rhea" id="RHEA:40523"/>
        <dbReference type="ChEBI" id="CHEBI:24646"/>
        <dbReference type="ChEBI" id="CHEBI:29806"/>
        <dbReference type="ChEBI" id="CHEBI:30031"/>
        <dbReference type="ChEBI" id="CHEBI:132124"/>
        <dbReference type="EC" id="1.3.5.1"/>
    </reaction>
</comment>
<accession>A0ABY6P2B9</accession>
<dbReference type="InterPro" id="IPR036188">
    <property type="entry name" value="FAD/NAD-bd_sf"/>
</dbReference>
<evidence type="ECO:0000313" key="18">
    <source>
        <dbReference type="EMBL" id="UZJ25421.1"/>
    </source>
</evidence>
<dbReference type="SUPFAM" id="SSF56425">
    <property type="entry name" value="Succinate dehydrogenase/fumarate reductase flavoprotein, catalytic domain"/>
    <property type="match status" value="1"/>
</dbReference>
<keyword evidence="10 15" id="KW-0249">Electron transport</keyword>
<evidence type="ECO:0000259" key="16">
    <source>
        <dbReference type="Pfam" id="PF00890"/>
    </source>
</evidence>
<sequence>MQEHKYDVVIVGAGGAGMRAAIESGQRARTAVLTKLYPTRSHTGAAQGGMCAALANVEEDNWEWHTFDTVKGGDYLVDQDAAEIMAKEAIDAVLDLEKMGLPFNRTPEGKIDQRRFGGHTRNHGEAAVRRACYAADRTGHMILQTLYQNCVKQGIEFYNEFYVLDLCLTDTDEGRVCTGVVAYELATGELHVFNAKSVIFATGGAGKMFKTTSNAHTLTGDGLGIIFRKGLPLEDMEFFQFHPTGLAGLGILISEAVRGEGGILRNADGERFMERYAPTIKDLAPRDIVARSMVQEVREGRGAGPNKDYVYIDVTHLGAEVLEAKLPDITEFSRTYLGVDPVTELVPVFPTCHYLMGGIPTTIHGEVLSDNETVVKGLYAAGECACVSVHGSNRLGTNSLLDINVFGRRAGIAASEYANTVGHTELPEAPTSMVEGWLELVLSEHGNERVADIRTELQVTMDNNASVFRTEETLKQALTDVQSFKERYSRIQVQDKGTRYNTDMLEALELGFLLELAETTIVGAIARKESRGGHSREDYTTRDDVNFMRHTMAYKVGDGLLADIRLDYKPVVQTRYEPMERKY</sequence>
<evidence type="ECO:0000256" key="7">
    <source>
        <dbReference type="ARBA" id="ARBA00022448"/>
    </source>
</evidence>
<dbReference type="InterPro" id="IPR030664">
    <property type="entry name" value="SdhA/FrdA/AprA"/>
</dbReference>
<keyword evidence="9 15" id="KW-0274">FAD</keyword>
<dbReference type="PRINTS" id="PR00411">
    <property type="entry name" value="PNDRDTASEI"/>
</dbReference>
<evidence type="ECO:0000256" key="9">
    <source>
        <dbReference type="ARBA" id="ARBA00022827"/>
    </source>
</evidence>
<comment type="pathway">
    <text evidence="3 15">Carbohydrate metabolism; tricarboxylic acid cycle; fumarate from succinate (bacterial route): step 1/1.</text>
</comment>
<dbReference type="InterPro" id="IPR014006">
    <property type="entry name" value="Succ_Dhase_FrdA_Gneg"/>
</dbReference>
<keyword evidence="12 15" id="KW-0472">Membrane</keyword>
<dbReference type="InterPro" id="IPR003952">
    <property type="entry name" value="FRD_SDH_FAD_BS"/>
</dbReference>
<reference evidence="18" key="1">
    <citation type="submission" date="2022-10" db="EMBL/GenBank/DDBJ databases">
        <title>Rhodococcus sp.75.</title>
        <authorList>
            <person name="Sun M."/>
        </authorList>
    </citation>
    <scope>NUCLEOTIDE SEQUENCE</scope>
    <source>
        <strain evidence="18">75</strain>
    </source>
</reference>
<dbReference type="InterPro" id="IPR015939">
    <property type="entry name" value="Fum_Rdtase/Succ_DH_flav-like_C"/>
</dbReference>
<dbReference type="Proteomes" id="UP001164965">
    <property type="component" value="Chromosome"/>
</dbReference>
<dbReference type="InterPro" id="IPR037099">
    <property type="entry name" value="Fum_R/Succ_DH_flav-like_C_sf"/>
</dbReference>
<evidence type="ECO:0000256" key="4">
    <source>
        <dbReference type="ARBA" id="ARBA00008040"/>
    </source>
</evidence>
<keyword evidence="19" id="KW-1185">Reference proteome</keyword>
<dbReference type="PANTHER" id="PTHR11632">
    <property type="entry name" value="SUCCINATE DEHYDROGENASE 2 FLAVOPROTEIN SUBUNIT"/>
    <property type="match status" value="1"/>
</dbReference>
<evidence type="ECO:0000256" key="13">
    <source>
        <dbReference type="ARBA" id="ARBA00049220"/>
    </source>
</evidence>
<dbReference type="InterPro" id="IPR011281">
    <property type="entry name" value="Succ_DH_flav_su_fwd"/>
</dbReference>
<dbReference type="EMBL" id="CP110615">
    <property type="protein sequence ID" value="UZJ25421.1"/>
    <property type="molecule type" value="Genomic_DNA"/>
</dbReference>
<evidence type="ECO:0000256" key="12">
    <source>
        <dbReference type="ARBA" id="ARBA00023136"/>
    </source>
</evidence>
<comment type="similarity">
    <text evidence="4 15">Belongs to the FAD-dependent oxidoreductase 2 family. FRD/SDH subfamily.</text>
</comment>
<dbReference type="Gene3D" id="3.50.50.60">
    <property type="entry name" value="FAD/NAD(P)-binding domain"/>
    <property type="match status" value="1"/>
</dbReference>
<evidence type="ECO:0000256" key="10">
    <source>
        <dbReference type="ARBA" id="ARBA00022982"/>
    </source>
</evidence>
<dbReference type="InterPro" id="IPR027477">
    <property type="entry name" value="Succ_DH/fumarate_Rdtase_cat_sf"/>
</dbReference>
<dbReference type="Gene3D" id="4.10.80.40">
    <property type="entry name" value="succinate dehydrogenase protein domain"/>
    <property type="match status" value="1"/>
</dbReference>
<dbReference type="NCBIfam" id="TIGR01812">
    <property type="entry name" value="sdhA_frdA_Gneg"/>
    <property type="match status" value="1"/>
</dbReference>
<comment type="cofactor">
    <cofactor evidence="1 15">
        <name>FAD</name>
        <dbReference type="ChEBI" id="CHEBI:57692"/>
    </cofactor>
</comment>
<dbReference type="Pfam" id="PF00890">
    <property type="entry name" value="FAD_binding_2"/>
    <property type="match status" value="1"/>
</dbReference>
<dbReference type="RefSeq" id="WP_265383526.1">
    <property type="nucleotide sequence ID" value="NZ_CP110615.1"/>
</dbReference>
<evidence type="ECO:0000256" key="14">
    <source>
        <dbReference type="NCBIfam" id="TIGR01816"/>
    </source>
</evidence>
<evidence type="ECO:0000256" key="6">
    <source>
        <dbReference type="ARBA" id="ARBA00019965"/>
    </source>
</evidence>
<dbReference type="EC" id="1.3.5.1" evidence="5 15"/>
<evidence type="ECO:0000256" key="5">
    <source>
        <dbReference type="ARBA" id="ARBA00012792"/>
    </source>
</evidence>